<protein>
    <submittedName>
        <fullName evidence="1">Uncharacterized protein</fullName>
    </submittedName>
</protein>
<proteinExistence type="predicted"/>
<gene>
    <name evidence="1" type="ORF">SAMN04487996_11779</name>
</gene>
<dbReference type="AlphaFoldDB" id="A0A1G7T5J4"/>
<sequence>MLRSLRNVSIFTIGYIDLNERYFEVHASNHNITLGQDCLIMVVGIPALIQSG</sequence>
<dbReference type="Proteomes" id="UP000198748">
    <property type="component" value="Unassembled WGS sequence"/>
</dbReference>
<name>A0A1G7T5J4_9BACT</name>
<dbReference type="EMBL" id="FNAN01000017">
    <property type="protein sequence ID" value="SDG29880.1"/>
    <property type="molecule type" value="Genomic_DNA"/>
</dbReference>
<reference evidence="2" key="1">
    <citation type="submission" date="2016-10" db="EMBL/GenBank/DDBJ databases">
        <authorList>
            <person name="Varghese N."/>
            <person name="Submissions S."/>
        </authorList>
    </citation>
    <scope>NUCLEOTIDE SEQUENCE [LARGE SCALE GENOMIC DNA]</scope>
    <source>
        <strain evidence="2">DSM 25329</strain>
    </source>
</reference>
<evidence type="ECO:0000313" key="2">
    <source>
        <dbReference type="Proteomes" id="UP000198748"/>
    </source>
</evidence>
<accession>A0A1G7T5J4</accession>
<organism evidence="1 2">
    <name type="scientific">Dyadobacter soli</name>
    <dbReference type="NCBI Taxonomy" id="659014"/>
    <lineage>
        <taxon>Bacteria</taxon>
        <taxon>Pseudomonadati</taxon>
        <taxon>Bacteroidota</taxon>
        <taxon>Cytophagia</taxon>
        <taxon>Cytophagales</taxon>
        <taxon>Spirosomataceae</taxon>
        <taxon>Dyadobacter</taxon>
    </lineage>
</organism>
<evidence type="ECO:0000313" key="1">
    <source>
        <dbReference type="EMBL" id="SDG29880.1"/>
    </source>
</evidence>
<keyword evidence="2" id="KW-1185">Reference proteome</keyword>